<dbReference type="Proteomes" id="UP001175353">
    <property type="component" value="Unassembled WGS sequence"/>
</dbReference>
<evidence type="ECO:0000256" key="1">
    <source>
        <dbReference type="SAM" id="MobiDB-lite"/>
    </source>
</evidence>
<evidence type="ECO:0000256" key="2">
    <source>
        <dbReference type="SAM" id="Phobius"/>
    </source>
</evidence>
<feature type="compositionally biased region" description="Basic and acidic residues" evidence="1">
    <location>
        <begin position="133"/>
        <end position="144"/>
    </location>
</feature>
<feature type="compositionally biased region" description="Basic and acidic residues" evidence="1">
    <location>
        <begin position="156"/>
        <end position="166"/>
    </location>
</feature>
<keyword evidence="2" id="KW-0812">Transmembrane</keyword>
<evidence type="ECO:0000313" key="3">
    <source>
        <dbReference type="EMBL" id="KAK0957263.1"/>
    </source>
</evidence>
<keyword evidence="2" id="KW-0472">Membrane</keyword>
<keyword evidence="4" id="KW-1185">Reference proteome</keyword>
<gene>
    <name evidence="3" type="ORF">LTR91_021969</name>
</gene>
<reference evidence="3" key="1">
    <citation type="submission" date="2023-06" db="EMBL/GenBank/DDBJ databases">
        <title>Black Yeasts Isolated from many extreme environments.</title>
        <authorList>
            <person name="Coleine C."/>
            <person name="Stajich J.E."/>
            <person name="Selbmann L."/>
        </authorList>
    </citation>
    <scope>NUCLEOTIDE SEQUENCE</scope>
    <source>
        <strain evidence="3">CCFEE 5200</strain>
    </source>
</reference>
<comment type="caution">
    <text evidence="3">The sequence shown here is derived from an EMBL/GenBank/DDBJ whole genome shotgun (WGS) entry which is preliminary data.</text>
</comment>
<protein>
    <submittedName>
        <fullName evidence="3">Uncharacterized protein</fullName>
    </submittedName>
</protein>
<feature type="transmembrane region" description="Helical" evidence="2">
    <location>
        <begin position="105"/>
        <end position="122"/>
    </location>
</feature>
<accession>A0AAN6H738</accession>
<sequence length="166" mass="17260">MSVAAGPSNALAAPGKAHHETTSLTKAKTALKYLLDPKAVGGPQPTHLRTRAFLRSARYILIFAFWRLVRYAKYAAVGAAVAAISGTAIGSVVSGAAFVIAPTGILGGAGLGLLWAVGKFGWRRATARLGRGQHEGHVDARGDESADADGLVPKPVLDRAPRADPW</sequence>
<name>A0AAN6H738_9PEZI</name>
<proteinExistence type="predicted"/>
<evidence type="ECO:0000313" key="4">
    <source>
        <dbReference type="Proteomes" id="UP001175353"/>
    </source>
</evidence>
<feature type="region of interest" description="Disordered" evidence="1">
    <location>
        <begin position="133"/>
        <end position="166"/>
    </location>
</feature>
<dbReference type="AlphaFoldDB" id="A0AAN6H738"/>
<organism evidence="3 4">
    <name type="scientific">Friedmanniomyces endolithicus</name>
    <dbReference type="NCBI Taxonomy" id="329885"/>
    <lineage>
        <taxon>Eukaryota</taxon>
        <taxon>Fungi</taxon>
        <taxon>Dikarya</taxon>
        <taxon>Ascomycota</taxon>
        <taxon>Pezizomycotina</taxon>
        <taxon>Dothideomycetes</taxon>
        <taxon>Dothideomycetidae</taxon>
        <taxon>Mycosphaerellales</taxon>
        <taxon>Teratosphaeriaceae</taxon>
        <taxon>Friedmanniomyces</taxon>
    </lineage>
</organism>
<dbReference type="EMBL" id="JAUJLE010000410">
    <property type="protein sequence ID" value="KAK0957263.1"/>
    <property type="molecule type" value="Genomic_DNA"/>
</dbReference>
<keyword evidence="2" id="KW-1133">Transmembrane helix</keyword>